<sequence length="924" mass="104265">MGYENASFNEVYEACRLANASDFIKRLPDGYGTRVGERGVQLSGGQKQRIDLLKVSFLAIARAIVKNPRILLLDEATSALDSESESIVQEALEQAQIGRTTIIVAHRLSTIKNVDQIFVFKNGEIVEQGTNSELMQKRGIFYDMIQTQILREEKQEEDYDSDEESDDTLSPIGLKQKTFITRRKVSEKSGVSYTSSIQSLQHEMEEIRAEPTSLSKVFYFNKDAWSYFFLGLFGCLVFASDEESDDTLSPIGLKQKTFITRRKVSEKSGVSYTSSIQSLQHEMEVCRGERDAWSYFFLGLFGCLVFGAITPLFALVYAQIIEVYSKPLKQMQTEVVFWCSAFIVIGLLHGTGFFISANALGRCGESLTKKLRFEAFRNLIRQDIGFFDDIRHGTGKLCTRFATDAPNVRYVFTRLPSVISSVVTIIGALIVGFIFGWQLALILTVMVPLIIGSGYFEMQMQVFTRLPSVISSVVTIIGALIVGFIFGWQLALILTVMVPLIIGSGYFEMQMQYGKKMRDSKLLEEAGKIASQAVENIRTVHALNRQEQFHFMYCEYLKEPHKENMCQAHTYAAVFAFSQSLLFFMYALAFWIGAIFVDDHQMQPTDVYRVFFAFMFCGQVVGNISSFIPDVIKARLAASLIFYLIEYPSEIDSLSQDGLLKRLSGHMMLRNVYFNYPTRKHTQILRGLNLEVKPGSTVALVGKSGCGKSTIMALFERFYNPKKGVIMVDGENIRNINIRNLRQQICIVSQEPTLFNSTIRDNICYGLESNRPSYEQIVRAAKMANIHDFILGLPEGYDTQVGEKGTQLSGGQKQRIAIARALIRDPPILLLDEATSALDTESEKIVQDALEKARRGRTCVVIAHRLSTIQDSDVIVIIQNGKAVEMGKYARNCCAYKSISTHEQLLMKCDLYKRLCDTQRLVEF</sequence>
<evidence type="ECO:0000259" key="16">
    <source>
        <dbReference type="PROSITE" id="PS50929"/>
    </source>
</evidence>
<reference evidence="17 18" key="1">
    <citation type="submission" date="2013-11" db="EMBL/GenBank/DDBJ databases">
        <title>Draft genome of the bovine lungworm Dictyocaulus viviparus.</title>
        <authorList>
            <person name="Mitreva M."/>
        </authorList>
    </citation>
    <scope>NUCLEOTIDE SEQUENCE [LARGE SCALE GENOMIC DNA]</scope>
    <source>
        <strain evidence="17 18">HannoverDv2000</strain>
    </source>
</reference>
<evidence type="ECO:0000256" key="1">
    <source>
        <dbReference type="ARBA" id="ARBA00004141"/>
    </source>
</evidence>
<comment type="subcellular location">
    <subcellularLocation>
        <location evidence="1">Membrane</location>
        <topology evidence="1">Multi-pass membrane protein</topology>
    </subcellularLocation>
</comment>
<evidence type="ECO:0000313" key="17">
    <source>
        <dbReference type="EMBL" id="KJH41541.1"/>
    </source>
</evidence>
<evidence type="ECO:0000256" key="11">
    <source>
        <dbReference type="ARBA" id="ARBA00023136"/>
    </source>
</evidence>
<dbReference type="InterPro" id="IPR017871">
    <property type="entry name" value="ABC_transporter-like_CS"/>
</dbReference>
<feature type="transmembrane region" description="Helical" evidence="14">
    <location>
        <begin position="608"/>
        <end position="628"/>
    </location>
</feature>
<evidence type="ECO:0000256" key="9">
    <source>
        <dbReference type="ARBA" id="ARBA00022967"/>
    </source>
</evidence>
<evidence type="ECO:0000256" key="13">
    <source>
        <dbReference type="ARBA" id="ARBA00034018"/>
    </source>
</evidence>
<evidence type="ECO:0000256" key="7">
    <source>
        <dbReference type="ARBA" id="ARBA00022741"/>
    </source>
</evidence>
<dbReference type="GO" id="GO:0005524">
    <property type="term" value="F:ATP binding"/>
    <property type="evidence" value="ECO:0007669"/>
    <property type="project" value="UniProtKB-KW"/>
</dbReference>
<keyword evidence="8 17" id="KW-0067">ATP-binding</keyword>
<dbReference type="GO" id="GO:0016887">
    <property type="term" value="F:ATP hydrolysis activity"/>
    <property type="evidence" value="ECO:0007669"/>
    <property type="project" value="InterPro"/>
</dbReference>
<evidence type="ECO:0000256" key="12">
    <source>
        <dbReference type="ARBA" id="ARBA00023180"/>
    </source>
</evidence>
<organism evidence="17 18">
    <name type="scientific">Dictyocaulus viviparus</name>
    <name type="common">Bovine lungworm</name>
    <dbReference type="NCBI Taxonomy" id="29172"/>
    <lineage>
        <taxon>Eukaryota</taxon>
        <taxon>Metazoa</taxon>
        <taxon>Ecdysozoa</taxon>
        <taxon>Nematoda</taxon>
        <taxon>Chromadorea</taxon>
        <taxon>Rhabditida</taxon>
        <taxon>Rhabditina</taxon>
        <taxon>Rhabditomorpha</taxon>
        <taxon>Strongyloidea</taxon>
        <taxon>Metastrongylidae</taxon>
        <taxon>Dictyocaulus</taxon>
    </lineage>
</organism>
<keyword evidence="12" id="KW-0325">Glycoprotein</keyword>
<dbReference type="CDD" id="cd03249">
    <property type="entry name" value="ABC_MTABC3_MDL1_MDL2"/>
    <property type="match status" value="1"/>
</dbReference>
<evidence type="ECO:0000256" key="14">
    <source>
        <dbReference type="SAM" id="Phobius"/>
    </source>
</evidence>
<dbReference type="InterPro" id="IPR039421">
    <property type="entry name" value="Type_1_exporter"/>
</dbReference>
<dbReference type="SUPFAM" id="SSF52540">
    <property type="entry name" value="P-loop containing nucleoside triphosphate hydrolases"/>
    <property type="match status" value="2"/>
</dbReference>
<proteinExistence type="inferred from homology"/>
<keyword evidence="9" id="KW-1278">Translocase</keyword>
<dbReference type="InterPro" id="IPR027417">
    <property type="entry name" value="P-loop_NTPase"/>
</dbReference>
<keyword evidence="6" id="KW-0677">Repeat</keyword>
<dbReference type="Pfam" id="PF00664">
    <property type="entry name" value="ABC_membrane"/>
    <property type="match status" value="2"/>
</dbReference>
<feature type="transmembrane region" description="Helical" evidence="14">
    <location>
        <begin position="571"/>
        <end position="596"/>
    </location>
</feature>
<dbReference type="GO" id="GO:0008559">
    <property type="term" value="F:ABC-type xenobiotic transporter activity"/>
    <property type="evidence" value="ECO:0007669"/>
    <property type="project" value="UniProtKB-EC"/>
</dbReference>
<dbReference type="GO" id="GO:0016020">
    <property type="term" value="C:membrane"/>
    <property type="evidence" value="ECO:0007669"/>
    <property type="project" value="UniProtKB-SubCell"/>
</dbReference>
<keyword evidence="18" id="KW-1185">Reference proteome</keyword>
<dbReference type="EC" id="7.6.2.2" evidence="3"/>
<dbReference type="FunFam" id="3.40.50.300:FF:000479">
    <property type="entry name" value="Multidrug resistance protein 1A"/>
    <property type="match status" value="1"/>
</dbReference>
<evidence type="ECO:0000256" key="8">
    <source>
        <dbReference type="ARBA" id="ARBA00022840"/>
    </source>
</evidence>
<dbReference type="InterPro" id="IPR036640">
    <property type="entry name" value="ABC1_TM_sf"/>
</dbReference>
<feature type="transmembrane region" description="Helical" evidence="14">
    <location>
        <begin position="463"/>
        <end position="482"/>
    </location>
</feature>
<dbReference type="Proteomes" id="UP000053766">
    <property type="component" value="Unassembled WGS sequence"/>
</dbReference>
<name>A0A0D8XGP2_DICVI</name>
<comment type="catalytic activity">
    <reaction evidence="13">
        <text>ATP + H2O + xenobioticSide 1 = ADP + phosphate + xenobioticSide 2.</text>
        <dbReference type="EC" id="7.6.2.2"/>
    </reaction>
</comment>
<comment type="similarity">
    <text evidence="2">Belongs to the ABC transporter superfamily. ABCB family. Multidrug resistance exporter (TC 3.A.1.201) subfamily.</text>
</comment>
<gene>
    <name evidence="17" type="ORF">DICVIV_12482</name>
</gene>
<evidence type="ECO:0000256" key="10">
    <source>
        <dbReference type="ARBA" id="ARBA00022989"/>
    </source>
</evidence>
<evidence type="ECO:0000313" key="18">
    <source>
        <dbReference type="Proteomes" id="UP000053766"/>
    </source>
</evidence>
<feature type="transmembrane region" description="Helical" evidence="14">
    <location>
        <begin position="292"/>
        <end position="315"/>
    </location>
</feature>
<keyword evidence="10 14" id="KW-1133">Transmembrane helix</keyword>
<evidence type="ECO:0000256" key="5">
    <source>
        <dbReference type="ARBA" id="ARBA00022692"/>
    </source>
</evidence>
<feature type="domain" description="ABC transporter" evidence="15">
    <location>
        <begin position="667"/>
        <end position="905"/>
    </location>
</feature>
<dbReference type="Pfam" id="PF00005">
    <property type="entry name" value="ABC_tran"/>
    <property type="match status" value="2"/>
</dbReference>
<dbReference type="CDD" id="cd18578">
    <property type="entry name" value="ABC_6TM_Pgp_ABCB1_D2_like"/>
    <property type="match status" value="1"/>
</dbReference>
<keyword evidence="7" id="KW-0547">Nucleotide-binding</keyword>
<dbReference type="PROSITE" id="PS00211">
    <property type="entry name" value="ABC_TRANSPORTER_1"/>
    <property type="match status" value="1"/>
</dbReference>
<feature type="transmembrane region" description="Helical" evidence="14">
    <location>
        <begin position="488"/>
        <end position="507"/>
    </location>
</feature>
<keyword evidence="11 14" id="KW-0472">Membrane</keyword>
<dbReference type="PANTHER" id="PTHR24221">
    <property type="entry name" value="ATP-BINDING CASSETTE SUB-FAMILY B"/>
    <property type="match status" value="1"/>
</dbReference>
<feature type="transmembrane region" description="Helical" evidence="14">
    <location>
        <begin position="418"/>
        <end position="451"/>
    </location>
</feature>
<dbReference type="PROSITE" id="PS50929">
    <property type="entry name" value="ABC_TM1F"/>
    <property type="match status" value="1"/>
</dbReference>
<evidence type="ECO:0000256" key="2">
    <source>
        <dbReference type="ARBA" id="ARBA00007577"/>
    </source>
</evidence>
<evidence type="ECO:0000259" key="15">
    <source>
        <dbReference type="PROSITE" id="PS50893"/>
    </source>
</evidence>
<dbReference type="EMBL" id="KN716804">
    <property type="protein sequence ID" value="KJH41541.1"/>
    <property type="molecule type" value="Genomic_DNA"/>
</dbReference>
<dbReference type="STRING" id="29172.A0A0D8XGP2"/>
<feature type="domain" description="ABC transmembrane type-1" evidence="16">
    <location>
        <begin position="297"/>
        <end position="633"/>
    </location>
</feature>
<dbReference type="PANTHER" id="PTHR24221:SF557">
    <property type="entry name" value="P-GLYCOPROTEIN RELATED"/>
    <property type="match status" value="1"/>
</dbReference>
<dbReference type="Gene3D" id="1.20.1560.10">
    <property type="entry name" value="ABC transporter type 1, transmembrane domain"/>
    <property type="match status" value="4"/>
</dbReference>
<dbReference type="SUPFAM" id="SSF90123">
    <property type="entry name" value="ABC transporter transmembrane region"/>
    <property type="match status" value="2"/>
</dbReference>
<protein>
    <recommendedName>
        <fullName evidence="3">ABC-type xenobiotic transporter</fullName>
        <ecNumber evidence="3">7.6.2.2</ecNumber>
    </recommendedName>
</protein>
<keyword evidence="5 14" id="KW-0812">Transmembrane</keyword>
<feature type="transmembrane region" description="Helical" evidence="14">
    <location>
        <begin position="335"/>
        <end position="357"/>
    </location>
</feature>
<evidence type="ECO:0000256" key="3">
    <source>
        <dbReference type="ARBA" id="ARBA00012191"/>
    </source>
</evidence>
<keyword evidence="4" id="KW-0813">Transport</keyword>
<dbReference type="InterPro" id="IPR003439">
    <property type="entry name" value="ABC_transporter-like_ATP-bd"/>
</dbReference>
<dbReference type="Gene3D" id="3.40.50.300">
    <property type="entry name" value="P-loop containing nucleotide triphosphate hydrolases"/>
    <property type="match status" value="2"/>
</dbReference>
<dbReference type="OrthoDB" id="6500128at2759"/>
<evidence type="ECO:0000256" key="4">
    <source>
        <dbReference type="ARBA" id="ARBA00022448"/>
    </source>
</evidence>
<dbReference type="AlphaFoldDB" id="A0A0D8XGP2"/>
<dbReference type="InterPro" id="IPR011527">
    <property type="entry name" value="ABC1_TM_dom"/>
</dbReference>
<accession>A0A0D8XGP2</accession>
<evidence type="ECO:0000256" key="6">
    <source>
        <dbReference type="ARBA" id="ARBA00022737"/>
    </source>
</evidence>
<dbReference type="InterPro" id="IPR003593">
    <property type="entry name" value="AAA+_ATPase"/>
</dbReference>
<dbReference type="SMART" id="SM00382">
    <property type="entry name" value="AAA"/>
    <property type="match status" value="1"/>
</dbReference>
<dbReference type="PROSITE" id="PS50893">
    <property type="entry name" value="ABC_TRANSPORTER_2"/>
    <property type="match status" value="1"/>
</dbReference>
<reference evidence="18" key="2">
    <citation type="journal article" date="2016" name="Sci. Rep.">
        <title>Dictyocaulus viviparus genome, variome and transcriptome elucidate lungworm biology and support future intervention.</title>
        <authorList>
            <person name="McNulty S.N."/>
            <person name="Strube C."/>
            <person name="Rosa B.A."/>
            <person name="Martin J.C."/>
            <person name="Tyagi R."/>
            <person name="Choi Y.J."/>
            <person name="Wang Q."/>
            <person name="Hallsworth Pepin K."/>
            <person name="Zhang X."/>
            <person name="Ozersky P."/>
            <person name="Wilson R.K."/>
            <person name="Sternberg P.W."/>
            <person name="Gasser R.B."/>
            <person name="Mitreva M."/>
        </authorList>
    </citation>
    <scope>NUCLEOTIDE SEQUENCE [LARGE SCALE GENOMIC DNA]</scope>
    <source>
        <strain evidence="18">HannoverDv2000</strain>
    </source>
</reference>